<dbReference type="SMART" id="SM01217">
    <property type="entry name" value="Fn3_like"/>
    <property type="match status" value="1"/>
</dbReference>
<dbReference type="InterPro" id="IPR019800">
    <property type="entry name" value="Glyco_hydro_3_AS"/>
</dbReference>
<gene>
    <name evidence="7" type="ORF">LPB138_03470</name>
</gene>
<dbReference type="Gene3D" id="3.40.50.1700">
    <property type="entry name" value="Glycoside hydrolase family 3 C-terminal domain"/>
    <property type="match status" value="1"/>
</dbReference>
<comment type="similarity">
    <text evidence="1 4">Belongs to the glycosyl hydrolase 3 family.</text>
</comment>
<keyword evidence="5" id="KW-0732">Signal</keyword>
<dbReference type="Gene3D" id="2.60.40.10">
    <property type="entry name" value="Immunoglobulins"/>
    <property type="match status" value="1"/>
</dbReference>
<feature type="signal peptide" evidence="5">
    <location>
        <begin position="1"/>
        <end position="18"/>
    </location>
</feature>
<dbReference type="OrthoDB" id="9805821at2"/>
<dbReference type="SUPFAM" id="SSF51445">
    <property type="entry name" value="(Trans)glycosidases"/>
    <property type="match status" value="1"/>
</dbReference>
<keyword evidence="4" id="KW-0326">Glycosidase</keyword>
<dbReference type="InterPro" id="IPR036881">
    <property type="entry name" value="Glyco_hydro_3_C_sf"/>
</dbReference>
<evidence type="ECO:0000313" key="7">
    <source>
        <dbReference type="EMBL" id="AOW19800.1"/>
    </source>
</evidence>
<feature type="chain" id="PRO_5009110777" evidence="5">
    <location>
        <begin position="19"/>
        <end position="774"/>
    </location>
</feature>
<evidence type="ECO:0000259" key="6">
    <source>
        <dbReference type="SMART" id="SM01217"/>
    </source>
</evidence>
<dbReference type="KEGG" id="lul:LPB138_03470"/>
<dbReference type="Pfam" id="PF00933">
    <property type="entry name" value="Glyco_hydro_3"/>
    <property type="match status" value="1"/>
</dbReference>
<evidence type="ECO:0000256" key="1">
    <source>
        <dbReference type="ARBA" id="ARBA00005336"/>
    </source>
</evidence>
<dbReference type="InterPro" id="IPR050288">
    <property type="entry name" value="Cellulose_deg_GH3"/>
</dbReference>
<evidence type="ECO:0000313" key="8">
    <source>
        <dbReference type="Proteomes" id="UP000176050"/>
    </source>
</evidence>
<dbReference type="InterPro" id="IPR002772">
    <property type="entry name" value="Glyco_hydro_3_C"/>
</dbReference>
<sequence length="774" mass="85872">MKKIIICLFISLAIQLNAQITDDKLNEIIEQLSIEEKVYLVVGTGMNIPGFSEESNAPQAIVGTTQDKIPGAAGTSYTNKKLGFPAVVFADGPAGIRISPIREEYPNQTFYATAFPIGTSISSSWNVELAKEVGAAFGREGKEYGVDFLLAPALNIQRNPLGGRNFEYYSEDPVLGGKITAGFVNGVQSEGIGATIKHFVANNSETNRTELNTVVSERALREIYLKGFEIAVKESQPWSVMSSYNKINGVYTSESEDLLTKILRDEWNFNGFVMTDWFGGKDAVAQMKAGNDLLMPGSNQQSKSILEALKNGDLSEVVLNRNVKYILRQYFKTPSFKKYVPTGKPDLEAHKIISRNAAAEGMILLNNDNNTLPLKRETKIALFGVTSVETIAGGTGSGDVNKAYMISVNEGLKNANFILDKVVESDYELFIKEEKAKIPPKKMFFEKDVLVQDKVWSKESLKVIADNNDVAIFTLGRTSGEFQDRVVDGDFNLTMNELVLIKNISEVFHAKNKKFIVILNIGGVIETQSWKHYADAILLTWQAGQETGNAIADIISGKINPSGKLPVTFPMSLENVASSKNFPGKVIDPNGPKPNNPLFGVPAEEIYEEGIYVGYRYFDSFDIDVSYPFGYGLSYTNFEYSNINIIKNSDEIFIECTIKNIGNFNGKEVAQLYVKSPKGNLEKPKKELKGFVKTKLLNIGESQKITIKTSVNDLGYYDTVSNSWKLDEGNYIFYVSSNSELMKLHITVPLKGKIIEKNKKLLSPIDQIQELEKK</sequence>
<dbReference type="InterPro" id="IPR013783">
    <property type="entry name" value="Ig-like_fold"/>
</dbReference>
<dbReference type="GO" id="GO:0004553">
    <property type="term" value="F:hydrolase activity, hydrolyzing O-glycosyl compounds"/>
    <property type="evidence" value="ECO:0007669"/>
    <property type="project" value="InterPro"/>
</dbReference>
<keyword evidence="8" id="KW-1185">Reference proteome</keyword>
<dbReference type="SUPFAM" id="SSF52279">
    <property type="entry name" value="Beta-D-glucan exohydrolase, C-terminal domain"/>
    <property type="match status" value="1"/>
</dbReference>
<organism evidence="7 8">
    <name type="scientific">Urechidicola croceus</name>
    <dbReference type="NCBI Taxonomy" id="1850246"/>
    <lineage>
        <taxon>Bacteria</taxon>
        <taxon>Pseudomonadati</taxon>
        <taxon>Bacteroidota</taxon>
        <taxon>Flavobacteriia</taxon>
        <taxon>Flavobacteriales</taxon>
        <taxon>Flavobacteriaceae</taxon>
        <taxon>Urechidicola</taxon>
    </lineage>
</organism>
<dbReference type="Pfam" id="PF01915">
    <property type="entry name" value="Glyco_hydro_3_C"/>
    <property type="match status" value="1"/>
</dbReference>
<reference evidence="7 8" key="1">
    <citation type="submission" date="2016-10" db="EMBL/GenBank/DDBJ databases">
        <title>Lutibacter sp. LPB0138, isolated from marine gastropod.</title>
        <authorList>
            <person name="Kim E."/>
            <person name="Yi H."/>
        </authorList>
    </citation>
    <scope>NUCLEOTIDE SEQUENCE [LARGE SCALE GENOMIC DNA]</scope>
    <source>
        <strain evidence="7 8">LPB0138</strain>
    </source>
</reference>
<evidence type="ECO:0000256" key="5">
    <source>
        <dbReference type="SAM" id="SignalP"/>
    </source>
</evidence>
<dbReference type="Proteomes" id="UP000176050">
    <property type="component" value="Chromosome"/>
</dbReference>
<dbReference type="InterPro" id="IPR017853">
    <property type="entry name" value="GH"/>
</dbReference>
<protein>
    <submittedName>
        <fullName evidence="7">Glycosyl hydrolase</fullName>
    </submittedName>
</protein>
<dbReference type="STRING" id="1850246.LPB138_03470"/>
<dbReference type="InterPro" id="IPR036962">
    <property type="entry name" value="Glyco_hydro_3_N_sf"/>
</dbReference>
<dbReference type="EMBL" id="CP017478">
    <property type="protein sequence ID" value="AOW19800.1"/>
    <property type="molecule type" value="Genomic_DNA"/>
</dbReference>
<name>A0A1D8P5F2_9FLAO</name>
<dbReference type="AlphaFoldDB" id="A0A1D8P5F2"/>
<dbReference type="PROSITE" id="PS00775">
    <property type="entry name" value="GLYCOSYL_HYDROL_F3"/>
    <property type="match status" value="1"/>
</dbReference>
<dbReference type="Pfam" id="PF14310">
    <property type="entry name" value="Fn3-like"/>
    <property type="match status" value="1"/>
</dbReference>
<evidence type="ECO:0000256" key="4">
    <source>
        <dbReference type="RuleBase" id="RU361161"/>
    </source>
</evidence>
<evidence type="ECO:0000256" key="2">
    <source>
        <dbReference type="ARBA" id="ARBA00022801"/>
    </source>
</evidence>
<accession>A0A1D8P5F2</accession>
<dbReference type="Gene3D" id="3.20.20.300">
    <property type="entry name" value="Glycoside hydrolase, family 3, N-terminal domain"/>
    <property type="match status" value="1"/>
</dbReference>
<keyword evidence="3" id="KW-0119">Carbohydrate metabolism</keyword>
<dbReference type="PANTHER" id="PTHR42715">
    <property type="entry name" value="BETA-GLUCOSIDASE"/>
    <property type="match status" value="1"/>
</dbReference>
<feature type="domain" description="Fibronectin type III-like" evidence="6">
    <location>
        <begin position="668"/>
        <end position="739"/>
    </location>
</feature>
<dbReference type="InterPro" id="IPR001764">
    <property type="entry name" value="Glyco_hydro_3_N"/>
</dbReference>
<proteinExistence type="inferred from homology"/>
<dbReference type="PANTHER" id="PTHR42715:SF10">
    <property type="entry name" value="BETA-GLUCOSIDASE"/>
    <property type="match status" value="1"/>
</dbReference>
<dbReference type="InterPro" id="IPR026891">
    <property type="entry name" value="Fn3-like"/>
</dbReference>
<dbReference type="PRINTS" id="PR00133">
    <property type="entry name" value="GLHYDRLASE3"/>
</dbReference>
<dbReference type="GO" id="GO:0005975">
    <property type="term" value="P:carbohydrate metabolic process"/>
    <property type="evidence" value="ECO:0007669"/>
    <property type="project" value="InterPro"/>
</dbReference>
<evidence type="ECO:0000256" key="3">
    <source>
        <dbReference type="ARBA" id="ARBA00023277"/>
    </source>
</evidence>
<dbReference type="RefSeq" id="WP_070235939.1">
    <property type="nucleotide sequence ID" value="NZ_CP017478.1"/>
</dbReference>
<keyword evidence="2 4" id="KW-0378">Hydrolase</keyword>